<evidence type="ECO:0000259" key="1">
    <source>
        <dbReference type="Pfam" id="PF01882"/>
    </source>
</evidence>
<proteinExistence type="predicted"/>
<dbReference type="AlphaFoldDB" id="A0A135ZAU6"/>
<dbReference type="RefSeq" id="WP_082266217.1">
    <property type="nucleotide sequence ID" value="NZ_KQ961853.1"/>
</dbReference>
<evidence type="ECO:0000313" key="2">
    <source>
        <dbReference type="EMBL" id="KXI18702.1"/>
    </source>
</evidence>
<dbReference type="InterPro" id="IPR002881">
    <property type="entry name" value="DUF58"/>
</dbReference>
<dbReference type="PANTHER" id="PTHR33608">
    <property type="entry name" value="BLL2464 PROTEIN"/>
    <property type="match status" value="1"/>
</dbReference>
<dbReference type="PANTHER" id="PTHR33608:SF6">
    <property type="entry name" value="BLL2464 PROTEIN"/>
    <property type="match status" value="1"/>
</dbReference>
<dbReference type="Proteomes" id="UP000070505">
    <property type="component" value="Unassembled WGS sequence"/>
</dbReference>
<sequence>MIDSFVNRNANNDPKIRNTMPLISVKQNNNRIYLSKKSRLVRKKIEILDYKMTLPSARTTLGLLEGEHSSRARYGNGDIVDIHQWQPGDEARMMNWSASARVGQPMVCARERLIASSTWIICDASISMNSSCKSGEYAYEVAANAICLFASLSMKRNDTVKLVMADGDCVKQMPEVSNMPDCERIIDTSLLKFRCNSKNIDSILDFIRNIQSKNDLIVLIANSEMFSSSKLDELQEIIFKHKLIVVSINTINSCDSSLKSQIFDGITLRQIPAFLMEDTIKKEIDSRRSSTLNLLDETITNMSASIIHADSSESMLRDAFKTMSRKVLQ</sequence>
<dbReference type="PATRIC" id="fig|2702.101.peg.203"/>
<comment type="caution">
    <text evidence="2">The sequence shown here is derived from an EMBL/GenBank/DDBJ whole genome shotgun (WGS) entry which is preliminary data.</text>
</comment>
<name>A0A135ZAU6_GARVA</name>
<gene>
    <name evidence="2" type="ORF">HMPREF3230_00205</name>
</gene>
<dbReference type="EMBL" id="LSRC01000010">
    <property type="protein sequence ID" value="KXI18702.1"/>
    <property type="molecule type" value="Genomic_DNA"/>
</dbReference>
<protein>
    <recommendedName>
        <fullName evidence="1">DUF58 domain-containing protein</fullName>
    </recommendedName>
</protein>
<reference evidence="2 3" key="1">
    <citation type="submission" date="2016-02" db="EMBL/GenBank/DDBJ databases">
        <authorList>
            <person name="Wen L."/>
            <person name="He K."/>
            <person name="Yang H."/>
        </authorList>
    </citation>
    <scope>NUCLEOTIDE SEQUENCE [LARGE SCALE GENOMIC DNA]</scope>
    <source>
        <strain evidence="2 3">CMW7778B</strain>
    </source>
</reference>
<evidence type="ECO:0000313" key="3">
    <source>
        <dbReference type="Proteomes" id="UP000070505"/>
    </source>
</evidence>
<organism evidence="2 3">
    <name type="scientific">Gardnerella vaginalis</name>
    <dbReference type="NCBI Taxonomy" id="2702"/>
    <lineage>
        <taxon>Bacteria</taxon>
        <taxon>Bacillati</taxon>
        <taxon>Actinomycetota</taxon>
        <taxon>Actinomycetes</taxon>
        <taxon>Bifidobacteriales</taxon>
        <taxon>Bifidobacteriaceae</taxon>
        <taxon>Gardnerella</taxon>
    </lineage>
</organism>
<accession>A0A135ZAU6</accession>
<feature type="domain" description="DUF58" evidence="1">
    <location>
        <begin position="83"/>
        <end position="248"/>
    </location>
</feature>
<dbReference type="Pfam" id="PF01882">
    <property type="entry name" value="DUF58"/>
    <property type="match status" value="1"/>
</dbReference>